<keyword evidence="1" id="KW-0812">Transmembrane</keyword>
<dbReference type="EMBL" id="JQED01000005">
    <property type="protein sequence ID" value="KGJ94245.1"/>
    <property type="molecule type" value="Genomic_DNA"/>
</dbReference>
<comment type="caution">
    <text evidence="2">The sequence shown here is derived from an EMBL/GenBank/DDBJ whole genome shotgun (WGS) entry which is preliminary data.</text>
</comment>
<feature type="transmembrane region" description="Helical" evidence="1">
    <location>
        <begin position="26"/>
        <end position="44"/>
    </location>
</feature>
<protein>
    <submittedName>
        <fullName evidence="2">Uncharacterized protein</fullName>
    </submittedName>
</protein>
<evidence type="ECO:0000256" key="1">
    <source>
        <dbReference type="SAM" id="Phobius"/>
    </source>
</evidence>
<evidence type="ECO:0000313" key="2">
    <source>
        <dbReference type="EMBL" id="KGJ94245.1"/>
    </source>
</evidence>
<dbReference type="OrthoDB" id="5900216at2"/>
<proteinExistence type="predicted"/>
<organism evidence="2 3">
    <name type="scientific">Colwellia psychrerythraea</name>
    <name type="common">Vibrio psychroerythus</name>
    <dbReference type="NCBI Taxonomy" id="28229"/>
    <lineage>
        <taxon>Bacteria</taxon>
        <taxon>Pseudomonadati</taxon>
        <taxon>Pseudomonadota</taxon>
        <taxon>Gammaproteobacteria</taxon>
        <taxon>Alteromonadales</taxon>
        <taxon>Colwelliaceae</taxon>
        <taxon>Colwellia</taxon>
    </lineage>
</organism>
<dbReference type="RefSeq" id="WP_150113696.1">
    <property type="nucleotide sequence ID" value="NZ_JQED01000005.1"/>
</dbReference>
<dbReference type="PATRIC" id="fig|28229.4.peg.436"/>
<keyword evidence="1" id="KW-0472">Membrane</keyword>
<name>A0A099KVN0_COLPS</name>
<gene>
    <name evidence="2" type="ORF">ND2E_1434</name>
</gene>
<sequence>MYFWNTKALSEDIKNSKLTDNDWKNYYLAGSIFLTLSIYIIALSPRESITPVRRGNIDDWSSYFWRQCYF</sequence>
<dbReference type="AlphaFoldDB" id="A0A099KVN0"/>
<accession>A0A099KVN0</accession>
<reference evidence="2 3" key="1">
    <citation type="submission" date="2014-08" db="EMBL/GenBank/DDBJ databases">
        <title>Genomic and Phenotypic Diversity of Colwellia psychrerythraea strains from Disparate Marine Basins.</title>
        <authorList>
            <person name="Techtmann S.M."/>
            <person name="Stelling S.C."/>
            <person name="Utturkar S.M."/>
            <person name="Alshibli N."/>
            <person name="Harris A."/>
            <person name="Brown S.D."/>
            <person name="Hazen T.C."/>
        </authorList>
    </citation>
    <scope>NUCLEOTIDE SEQUENCE [LARGE SCALE GENOMIC DNA]</scope>
    <source>
        <strain evidence="2 3">ND2E</strain>
    </source>
</reference>
<keyword evidence="1" id="KW-1133">Transmembrane helix</keyword>
<evidence type="ECO:0000313" key="3">
    <source>
        <dbReference type="Proteomes" id="UP000029843"/>
    </source>
</evidence>
<dbReference type="Proteomes" id="UP000029843">
    <property type="component" value="Unassembled WGS sequence"/>
</dbReference>